<accession>A0ABX1YFA0</accession>
<comment type="caution">
    <text evidence="1">The sequence shown here is derived from an EMBL/GenBank/DDBJ whole genome shotgun (WGS) entry which is preliminary data.</text>
</comment>
<dbReference type="EMBL" id="WHOB01000030">
    <property type="protein sequence ID" value="NOU79682.1"/>
    <property type="molecule type" value="Genomic_DNA"/>
</dbReference>
<name>A0ABX1YFA0_9BACL</name>
<evidence type="ECO:0000313" key="2">
    <source>
        <dbReference type="Proteomes" id="UP000596857"/>
    </source>
</evidence>
<proteinExistence type="predicted"/>
<gene>
    <name evidence="1" type="ORF">GC101_12435</name>
</gene>
<dbReference type="Proteomes" id="UP000596857">
    <property type="component" value="Unassembled WGS sequence"/>
</dbReference>
<evidence type="ECO:0000313" key="1">
    <source>
        <dbReference type="EMBL" id="NOU79682.1"/>
    </source>
</evidence>
<organism evidence="1 2">
    <name type="scientific">Paenibacillus phytohabitans</name>
    <dbReference type="NCBI Taxonomy" id="2654978"/>
    <lineage>
        <taxon>Bacteria</taxon>
        <taxon>Bacillati</taxon>
        <taxon>Bacillota</taxon>
        <taxon>Bacilli</taxon>
        <taxon>Bacillales</taxon>
        <taxon>Paenibacillaceae</taxon>
        <taxon>Paenibacillus</taxon>
    </lineage>
</organism>
<protein>
    <submittedName>
        <fullName evidence="1">Uncharacterized protein</fullName>
    </submittedName>
</protein>
<sequence>MGYVYATYHDMESLKGVDGVTVDVLPEPVSNGKEPVLKVNLTDASLYFDYEEPETADPYTPKVIELEQRMTSAELDLAMTQLALTETFEELQVTWQEAADSQLALTELYELMLAGQTGLEAEQLTKGGDEDNG</sequence>
<reference evidence="1 2" key="1">
    <citation type="submission" date="2019-10" db="EMBL/GenBank/DDBJ databases">
        <title>Description of Paenibacillus terricola sp. nov.</title>
        <authorList>
            <person name="Carlier A."/>
            <person name="Qi S."/>
        </authorList>
    </citation>
    <scope>NUCLEOTIDE SEQUENCE [LARGE SCALE GENOMIC DNA]</scope>
    <source>
        <strain evidence="1 2">LMG 31459</strain>
    </source>
</reference>
<keyword evidence="2" id="KW-1185">Reference proteome</keyword>